<evidence type="ECO:0000313" key="2">
    <source>
        <dbReference type="EMBL" id="ECW8954148.1"/>
    </source>
</evidence>
<protein>
    <submittedName>
        <fullName evidence="2">Uncharacterized protein</fullName>
    </submittedName>
</protein>
<name>A0A698FRU6_CAMLA</name>
<keyword evidence="1" id="KW-0812">Transmembrane</keyword>
<dbReference type="AlphaFoldDB" id="A0A698FRU6"/>
<comment type="caution">
    <text evidence="2">The sequence shown here is derived from an EMBL/GenBank/DDBJ whole genome shotgun (WGS) entry which is preliminary data.</text>
</comment>
<dbReference type="RefSeq" id="WP_087685584.1">
    <property type="nucleotide sequence ID" value="NZ_CP176583.1"/>
</dbReference>
<proteinExistence type="predicted"/>
<feature type="transmembrane region" description="Helical" evidence="1">
    <location>
        <begin position="6"/>
        <end position="30"/>
    </location>
</feature>
<sequence>MEIFKLMIEILDQCTIVFSFITMLIVVLSFKQKLKENNEITIILQTNSQSKTLPVKILRRNFTRAELLGYLGIYNNSTQNFNIAYLTEPQFMQDVLNIQKGKANSITIFIREDDKHALL</sequence>
<organism evidence="2 3">
    <name type="scientific">Campylobacter lari</name>
    <dbReference type="NCBI Taxonomy" id="201"/>
    <lineage>
        <taxon>Bacteria</taxon>
        <taxon>Pseudomonadati</taxon>
        <taxon>Campylobacterota</taxon>
        <taxon>Epsilonproteobacteria</taxon>
        <taxon>Campylobacterales</taxon>
        <taxon>Campylobacteraceae</taxon>
        <taxon>Campylobacter</taxon>
    </lineage>
</organism>
<dbReference type="EMBL" id="AAKYAN010000002">
    <property type="protein sequence ID" value="ECW8954148.1"/>
    <property type="molecule type" value="Genomic_DNA"/>
</dbReference>
<gene>
    <name evidence="2" type="ORF">F5R70_01625</name>
</gene>
<dbReference type="Proteomes" id="UP000440714">
    <property type="component" value="Unassembled WGS sequence"/>
</dbReference>
<evidence type="ECO:0000313" key="3">
    <source>
        <dbReference type="Proteomes" id="UP000440714"/>
    </source>
</evidence>
<reference evidence="2 3" key="1">
    <citation type="submission" date="2019-09" db="EMBL/GenBank/DDBJ databases">
        <authorList>
            <consortium name="PulseNet: The National Subtyping Network for Foodborne Disease Surveillance"/>
            <person name="Tarr C.L."/>
            <person name="Trees E."/>
            <person name="Katz L.S."/>
            <person name="Carleton-Romer H.A."/>
            <person name="Stroika S."/>
            <person name="Kucerova Z."/>
            <person name="Roache K.F."/>
            <person name="Sabol A.L."/>
            <person name="Besser J."/>
            <person name="Gerner-Smidt P."/>
        </authorList>
    </citation>
    <scope>NUCLEOTIDE SEQUENCE [LARGE SCALE GENOMIC DNA]</scope>
    <source>
        <strain evidence="2 3">PNUSAC011760</strain>
    </source>
</reference>
<keyword evidence="1" id="KW-0472">Membrane</keyword>
<accession>A0A698FRU6</accession>
<keyword evidence="1" id="KW-1133">Transmembrane helix</keyword>
<evidence type="ECO:0000256" key="1">
    <source>
        <dbReference type="SAM" id="Phobius"/>
    </source>
</evidence>